<dbReference type="PANTHER" id="PTHR20941">
    <property type="entry name" value="FOLATE SYNTHESIS PROTEINS"/>
    <property type="match status" value="1"/>
</dbReference>
<keyword evidence="7 9" id="KW-0460">Magnesium</keyword>
<dbReference type="InterPro" id="IPR011005">
    <property type="entry name" value="Dihydropteroate_synth-like_sf"/>
</dbReference>
<dbReference type="GO" id="GO:0046654">
    <property type="term" value="P:tetrahydrofolate biosynthetic process"/>
    <property type="evidence" value="ECO:0007669"/>
    <property type="project" value="TreeGrafter"/>
</dbReference>
<comment type="pathway">
    <text evidence="3 9">Cofactor biosynthesis; tetrahydrofolate biosynthesis; 7,8-dihydrofolate from 2-amino-4-hydroxy-6-hydroxymethyl-7,8-dihydropteridine diphosphate and 4-aminobenzoate: step 1/2.</text>
</comment>
<evidence type="ECO:0000256" key="5">
    <source>
        <dbReference type="ARBA" id="ARBA00022679"/>
    </source>
</evidence>
<evidence type="ECO:0000256" key="8">
    <source>
        <dbReference type="ARBA" id="ARBA00022909"/>
    </source>
</evidence>
<dbReference type="InterPro" id="IPR045031">
    <property type="entry name" value="DHP_synth-like"/>
</dbReference>
<comment type="caution">
    <text evidence="11">The sequence shown here is derived from an EMBL/GenBank/DDBJ whole genome shotgun (WGS) entry which is preliminary data.</text>
</comment>
<dbReference type="PROSITE" id="PS50972">
    <property type="entry name" value="PTERIN_BINDING"/>
    <property type="match status" value="1"/>
</dbReference>
<evidence type="ECO:0000256" key="3">
    <source>
        <dbReference type="ARBA" id="ARBA00004763"/>
    </source>
</evidence>
<evidence type="ECO:0000313" key="11">
    <source>
        <dbReference type="EMBL" id="GGK45523.1"/>
    </source>
</evidence>
<keyword evidence="6 9" id="KW-0479">Metal-binding</keyword>
<dbReference type="EC" id="2.5.1.15" evidence="4 9"/>
<dbReference type="PANTHER" id="PTHR20941:SF1">
    <property type="entry name" value="FOLIC ACID SYNTHESIS PROTEIN FOL1"/>
    <property type="match status" value="1"/>
</dbReference>
<evidence type="ECO:0000256" key="9">
    <source>
        <dbReference type="RuleBase" id="RU361205"/>
    </source>
</evidence>
<feature type="domain" description="Pterin-binding" evidence="10">
    <location>
        <begin position="21"/>
        <end position="268"/>
    </location>
</feature>
<evidence type="ECO:0000256" key="7">
    <source>
        <dbReference type="ARBA" id="ARBA00022842"/>
    </source>
</evidence>
<dbReference type="InterPro" id="IPR006390">
    <property type="entry name" value="DHP_synth_dom"/>
</dbReference>
<dbReference type="PROSITE" id="PS00793">
    <property type="entry name" value="DHPS_2"/>
    <property type="match status" value="1"/>
</dbReference>
<evidence type="ECO:0000259" key="10">
    <source>
        <dbReference type="PROSITE" id="PS50972"/>
    </source>
</evidence>
<sequence length="285" mass="29740">MLDQTGIARRDAFLAALSRRPLVMGILNVTPDSFSDGGLHAAHDDAARRAGAMAAEGADVIDIGGESTRPGATPVTAEDELARIGPVLDALCPSLDVPVSVDTYKARVAREAVRRGAVIVNDVWGLARDPGMADAVAQTGAALVIMHNRESVDPDIDILDDVERVLGVALERAARAGVPRERILIDPGIGFGKSVEQNLACLRALPRLRRLGCPVLVGVSRKSMFGRLLGRPVDERLPATLATNMACVLAGAAVIRVHDVAPHVDALAMLRATGALSAAATGEPA</sequence>
<dbReference type="NCBIfam" id="TIGR01496">
    <property type="entry name" value="DHPS"/>
    <property type="match status" value="1"/>
</dbReference>
<dbReference type="EMBL" id="BMMF01000011">
    <property type="protein sequence ID" value="GGK45523.1"/>
    <property type="molecule type" value="Genomic_DNA"/>
</dbReference>
<dbReference type="GO" id="GO:0046656">
    <property type="term" value="P:folic acid biosynthetic process"/>
    <property type="evidence" value="ECO:0007669"/>
    <property type="project" value="UniProtKB-KW"/>
</dbReference>
<reference evidence="11 12" key="1">
    <citation type="journal article" date="2014" name="Int. J. Syst. Evol. Microbiol.">
        <title>Complete genome sequence of Corynebacterium casei LMG S-19264T (=DSM 44701T), isolated from a smear-ripened cheese.</title>
        <authorList>
            <consortium name="US DOE Joint Genome Institute (JGI-PGF)"/>
            <person name="Walter F."/>
            <person name="Albersmeier A."/>
            <person name="Kalinowski J."/>
            <person name="Ruckert C."/>
        </authorList>
    </citation>
    <scope>NUCLEOTIDE SEQUENCE [LARGE SCALE GENOMIC DNA]</scope>
    <source>
        <strain evidence="11 12">CGMCC 1.9161</strain>
    </source>
</reference>
<dbReference type="Proteomes" id="UP000600449">
    <property type="component" value="Unassembled WGS sequence"/>
</dbReference>
<comment type="function">
    <text evidence="9">Catalyzes the condensation of para-aminobenzoate (pABA) with 6-hydroxymethyl-7,8-dihydropterin diphosphate (DHPt-PP) to form 7,8-dihydropteroate (H2Pte), the immediate precursor of folate derivatives.</text>
</comment>
<dbReference type="GO" id="GO:0004156">
    <property type="term" value="F:dihydropteroate synthase activity"/>
    <property type="evidence" value="ECO:0007669"/>
    <property type="project" value="UniProtKB-EC"/>
</dbReference>
<dbReference type="RefSeq" id="WP_195826190.1">
    <property type="nucleotide sequence ID" value="NZ_BMMF01000011.1"/>
</dbReference>
<dbReference type="InterPro" id="IPR000489">
    <property type="entry name" value="Pterin-binding_dom"/>
</dbReference>
<name>A0A917QDJ7_9HYPH</name>
<evidence type="ECO:0000313" key="12">
    <source>
        <dbReference type="Proteomes" id="UP000600449"/>
    </source>
</evidence>
<evidence type="ECO:0000256" key="2">
    <source>
        <dbReference type="ARBA" id="ARBA00001946"/>
    </source>
</evidence>
<evidence type="ECO:0000256" key="1">
    <source>
        <dbReference type="ARBA" id="ARBA00000012"/>
    </source>
</evidence>
<keyword evidence="8 9" id="KW-0289">Folate biosynthesis</keyword>
<evidence type="ECO:0000256" key="6">
    <source>
        <dbReference type="ARBA" id="ARBA00022723"/>
    </source>
</evidence>
<proteinExistence type="inferred from homology"/>
<dbReference type="AlphaFoldDB" id="A0A917QDJ7"/>
<dbReference type="SUPFAM" id="SSF51717">
    <property type="entry name" value="Dihydropteroate synthetase-like"/>
    <property type="match status" value="1"/>
</dbReference>
<keyword evidence="5 9" id="KW-0808">Transferase</keyword>
<organism evidence="11 12">
    <name type="scientific">Salinarimonas ramus</name>
    <dbReference type="NCBI Taxonomy" id="690164"/>
    <lineage>
        <taxon>Bacteria</taxon>
        <taxon>Pseudomonadati</taxon>
        <taxon>Pseudomonadota</taxon>
        <taxon>Alphaproteobacteria</taxon>
        <taxon>Hyphomicrobiales</taxon>
        <taxon>Salinarimonadaceae</taxon>
        <taxon>Salinarimonas</taxon>
    </lineage>
</organism>
<comment type="catalytic activity">
    <reaction evidence="1">
        <text>(7,8-dihydropterin-6-yl)methyl diphosphate + 4-aminobenzoate = 7,8-dihydropteroate + diphosphate</text>
        <dbReference type="Rhea" id="RHEA:19949"/>
        <dbReference type="ChEBI" id="CHEBI:17836"/>
        <dbReference type="ChEBI" id="CHEBI:17839"/>
        <dbReference type="ChEBI" id="CHEBI:33019"/>
        <dbReference type="ChEBI" id="CHEBI:72950"/>
        <dbReference type="EC" id="2.5.1.15"/>
    </reaction>
</comment>
<comment type="similarity">
    <text evidence="9">Belongs to the DHPS family.</text>
</comment>
<dbReference type="GO" id="GO:0046872">
    <property type="term" value="F:metal ion binding"/>
    <property type="evidence" value="ECO:0007669"/>
    <property type="project" value="UniProtKB-KW"/>
</dbReference>
<dbReference type="Gene3D" id="3.20.20.20">
    <property type="entry name" value="Dihydropteroate synthase-like"/>
    <property type="match status" value="1"/>
</dbReference>
<accession>A0A917QDJ7</accession>
<keyword evidence="12" id="KW-1185">Reference proteome</keyword>
<evidence type="ECO:0000256" key="4">
    <source>
        <dbReference type="ARBA" id="ARBA00012458"/>
    </source>
</evidence>
<dbReference type="PROSITE" id="PS00792">
    <property type="entry name" value="DHPS_1"/>
    <property type="match status" value="1"/>
</dbReference>
<dbReference type="Pfam" id="PF00809">
    <property type="entry name" value="Pterin_bind"/>
    <property type="match status" value="1"/>
</dbReference>
<comment type="cofactor">
    <cofactor evidence="2 9">
        <name>Mg(2+)</name>
        <dbReference type="ChEBI" id="CHEBI:18420"/>
    </cofactor>
</comment>
<protein>
    <recommendedName>
        <fullName evidence="4 9">Dihydropteroate synthase</fullName>
        <shortName evidence="9">DHPS</shortName>
        <ecNumber evidence="4 9">2.5.1.15</ecNumber>
    </recommendedName>
    <alternativeName>
        <fullName evidence="9">Dihydropteroate pyrophosphorylase</fullName>
    </alternativeName>
</protein>
<dbReference type="CDD" id="cd00739">
    <property type="entry name" value="DHPS"/>
    <property type="match status" value="1"/>
</dbReference>
<gene>
    <name evidence="11" type="primary">folP</name>
    <name evidence="11" type="ORF">GCM10011322_35890</name>
</gene>
<dbReference type="GO" id="GO:0005829">
    <property type="term" value="C:cytosol"/>
    <property type="evidence" value="ECO:0007669"/>
    <property type="project" value="TreeGrafter"/>
</dbReference>